<dbReference type="EMBL" id="CABPSK010000001">
    <property type="protein sequence ID" value="VVD91737.1"/>
    <property type="molecule type" value="Genomic_DNA"/>
</dbReference>
<name>A0A5E4TVC9_9BURK</name>
<dbReference type="RefSeq" id="WP_150678935.1">
    <property type="nucleotide sequence ID" value="NZ_CABPSK010000001.1"/>
</dbReference>
<dbReference type="AlphaFoldDB" id="A0A5E4TVC9"/>
<proteinExistence type="predicted"/>
<dbReference type="InterPro" id="IPR024311">
    <property type="entry name" value="Lipocalin-like"/>
</dbReference>
<feature type="domain" description="Lipocalin-like" evidence="1">
    <location>
        <begin position="39"/>
        <end position="154"/>
    </location>
</feature>
<sequence>MNGQTIFKHGILGTIFAACAVTSHAVPADVAAAGRSLAGTWTLVAADVQHPDGTRTRDYGAAPKGVLFIDAEGHYSLQIFKSERAKFASGDKSAATPDEYKSAVMGSSTHFGTLSIDPAAGTLTFHIQNASFPNWEGEQQMRSYALKGRELSYRVTPRPNGDVPISVWQRLD</sequence>
<dbReference type="Proteomes" id="UP000366945">
    <property type="component" value="Unassembled WGS sequence"/>
</dbReference>
<dbReference type="Pfam" id="PF13924">
    <property type="entry name" value="Lipocalin_5"/>
    <property type="match status" value="1"/>
</dbReference>
<evidence type="ECO:0000313" key="3">
    <source>
        <dbReference type="Proteomes" id="UP000366945"/>
    </source>
</evidence>
<organism evidence="2 3">
    <name type="scientific">Pandoraea pneumonica</name>
    <dbReference type="NCBI Taxonomy" id="2508299"/>
    <lineage>
        <taxon>Bacteria</taxon>
        <taxon>Pseudomonadati</taxon>
        <taxon>Pseudomonadota</taxon>
        <taxon>Betaproteobacteria</taxon>
        <taxon>Burkholderiales</taxon>
        <taxon>Burkholderiaceae</taxon>
        <taxon>Pandoraea</taxon>
    </lineage>
</organism>
<reference evidence="2 3" key="1">
    <citation type="submission" date="2019-08" db="EMBL/GenBank/DDBJ databases">
        <authorList>
            <person name="Peeters C."/>
        </authorList>
    </citation>
    <scope>NUCLEOTIDE SEQUENCE [LARGE SCALE GENOMIC DNA]</scope>
    <source>
        <strain evidence="2 3">LMG 31114</strain>
    </source>
</reference>
<dbReference type="OrthoDB" id="118834at2"/>
<protein>
    <submittedName>
        <fullName evidence="2">Lipocalin-like domain protein</fullName>
    </submittedName>
</protein>
<dbReference type="GeneID" id="300403745"/>
<keyword evidence="3" id="KW-1185">Reference proteome</keyword>
<evidence type="ECO:0000313" key="2">
    <source>
        <dbReference type="EMBL" id="VVD91737.1"/>
    </source>
</evidence>
<gene>
    <name evidence="2" type="ORF">PPN31114_01697</name>
</gene>
<evidence type="ECO:0000259" key="1">
    <source>
        <dbReference type="Pfam" id="PF13924"/>
    </source>
</evidence>
<accession>A0A5E4TVC9</accession>